<dbReference type="Gene3D" id="1.10.10.350">
    <property type="match status" value="1"/>
</dbReference>
<dbReference type="InterPro" id="IPR020058">
    <property type="entry name" value="Glu/Gln-tRNA-synth_Ib_cat-dom"/>
</dbReference>
<dbReference type="PRINTS" id="PR00987">
    <property type="entry name" value="TRNASYNTHGLU"/>
</dbReference>
<dbReference type="EMBL" id="UOEI01000417">
    <property type="protein sequence ID" value="VAW05102.1"/>
    <property type="molecule type" value="Genomic_DNA"/>
</dbReference>
<dbReference type="CDD" id="cd00808">
    <property type="entry name" value="GluRS_core"/>
    <property type="match status" value="1"/>
</dbReference>
<dbReference type="InterPro" id="IPR014729">
    <property type="entry name" value="Rossmann-like_a/b/a_fold"/>
</dbReference>
<dbReference type="SUPFAM" id="SSF52374">
    <property type="entry name" value="Nucleotidylyl transferase"/>
    <property type="match status" value="1"/>
</dbReference>
<dbReference type="GO" id="GO:0004818">
    <property type="term" value="F:glutamate-tRNA ligase activity"/>
    <property type="evidence" value="ECO:0007669"/>
    <property type="project" value="UniProtKB-EC"/>
</dbReference>
<dbReference type="GO" id="GO:0005829">
    <property type="term" value="C:cytosol"/>
    <property type="evidence" value="ECO:0007669"/>
    <property type="project" value="TreeGrafter"/>
</dbReference>
<reference evidence="12" key="1">
    <citation type="submission" date="2018-06" db="EMBL/GenBank/DDBJ databases">
        <authorList>
            <person name="Zhirakovskaya E."/>
        </authorList>
    </citation>
    <scope>NUCLEOTIDE SEQUENCE</scope>
</reference>
<comment type="similarity">
    <text evidence="2">Belongs to the class-I aminoacyl-tRNA synthetase family. Glutamate--tRNA ligase type 1 subfamily.</text>
</comment>
<evidence type="ECO:0000256" key="3">
    <source>
        <dbReference type="ARBA" id="ARBA00012835"/>
    </source>
</evidence>
<dbReference type="Pfam" id="PF19269">
    <property type="entry name" value="Anticodon_2"/>
    <property type="match status" value="1"/>
</dbReference>
<keyword evidence="5" id="KW-0547">Nucleotide-binding</keyword>
<dbReference type="AlphaFoldDB" id="A0A3B0SS54"/>
<evidence type="ECO:0000256" key="4">
    <source>
        <dbReference type="ARBA" id="ARBA00022598"/>
    </source>
</evidence>
<evidence type="ECO:0000256" key="2">
    <source>
        <dbReference type="ARBA" id="ARBA00007894"/>
    </source>
</evidence>
<dbReference type="GO" id="GO:0000049">
    <property type="term" value="F:tRNA binding"/>
    <property type="evidence" value="ECO:0007669"/>
    <property type="project" value="InterPro"/>
</dbReference>
<dbReference type="PANTHER" id="PTHR43311">
    <property type="entry name" value="GLUTAMATE--TRNA LIGASE"/>
    <property type="match status" value="1"/>
</dbReference>
<dbReference type="GO" id="GO:0005739">
    <property type="term" value="C:mitochondrion"/>
    <property type="evidence" value="ECO:0007669"/>
    <property type="project" value="UniProtKB-SubCell"/>
</dbReference>
<dbReference type="NCBIfam" id="TIGR00464">
    <property type="entry name" value="gltX_bact"/>
    <property type="match status" value="1"/>
</dbReference>
<evidence type="ECO:0000259" key="11">
    <source>
        <dbReference type="Pfam" id="PF19269"/>
    </source>
</evidence>
<evidence type="ECO:0000256" key="7">
    <source>
        <dbReference type="ARBA" id="ARBA00022917"/>
    </source>
</evidence>
<evidence type="ECO:0000256" key="8">
    <source>
        <dbReference type="ARBA" id="ARBA00023146"/>
    </source>
</evidence>
<dbReference type="GO" id="GO:0005524">
    <property type="term" value="F:ATP binding"/>
    <property type="evidence" value="ECO:0007669"/>
    <property type="project" value="UniProtKB-KW"/>
</dbReference>
<keyword evidence="6" id="KW-0067">ATP-binding</keyword>
<feature type="domain" description="Glutamyl/glutaminyl-tRNA synthetase class Ib catalytic" evidence="10">
    <location>
        <begin position="3"/>
        <end position="318"/>
    </location>
</feature>
<name>A0A3B0SS54_9ZZZZ</name>
<dbReference type="EC" id="6.1.1.17" evidence="3"/>
<dbReference type="InterPro" id="IPR008925">
    <property type="entry name" value="aa_tRNA-synth_I_cd-bd_sf"/>
</dbReference>
<keyword evidence="7" id="KW-0648">Protein biosynthesis</keyword>
<dbReference type="SUPFAM" id="SSF48163">
    <property type="entry name" value="An anticodon-binding domain of class I aminoacyl-tRNA synthetases"/>
    <property type="match status" value="1"/>
</dbReference>
<feature type="domain" description="Aminoacyl-tRNA synthetase class I anticodon-binding" evidence="11">
    <location>
        <begin position="336"/>
        <end position="477"/>
    </location>
</feature>
<evidence type="ECO:0000256" key="5">
    <source>
        <dbReference type="ARBA" id="ARBA00022741"/>
    </source>
</evidence>
<dbReference type="Gene3D" id="3.40.50.620">
    <property type="entry name" value="HUPs"/>
    <property type="match status" value="1"/>
</dbReference>
<dbReference type="InterPro" id="IPR049940">
    <property type="entry name" value="GluQ/Sye"/>
</dbReference>
<sequence>MSVRVRFAPSPTGYLHVGAARTALYNYLFARHNGGVFVLRSDDTDKARSTVEFQDDILEHLEWLGFEWDEGIVVGGPHGTYRQSDRYDRYREVAHGFVREGSAYYSLATSDQLNEFKAKAREAGTSPAYDGTLEPPYEEIAKRLADGETAVIRFRVPRPGETTFTDVVRGDMRFDHAQVDDFVILRSDGTPTYHLASTVDDVDYEITHVIRGEDLLSSTPKHILLTQAMGAEPSTYAHLSLLFGPDGKKLSKRHGDTAMAAYREAGYLPEAMNNYLALLGWNVGDDETIVPLDEMITRFDLSSVSKNPAVFDHKKLEWMNGVYIREMPDDAFASLTLPIVEDAVGRKLDESERDRFARLVPFVKERTKLLPEVGEQARFLFVDIDTYDEKSWSKVMDTPEGPVALDAAIAALVDLDPWTTESIEEALRAMLAEHELSARKGLQPIRVAISGSTVSPPLFESLDILGRPETLLRLHKARSLL</sequence>
<dbReference type="InterPro" id="IPR000924">
    <property type="entry name" value="Glu/Gln-tRNA-synth"/>
</dbReference>
<comment type="subcellular location">
    <subcellularLocation>
        <location evidence="1">Mitochondrion</location>
    </subcellularLocation>
</comment>
<organism evidence="12">
    <name type="scientific">hydrothermal vent metagenome</name>
    <dbReference type="NCBI Taxonomy" id="652676"/>
    <lineage>
        <taxon>unclassified sequences</taxon>
        <taxon>metagenomes</taxon>
        <taxon>ecological metagenomes</taxon>
    </lineage>
</organism>
<dbReference type="InterPro" id="IPR045462">
    <property type="entry name" value="aa-tRNA-synth_I_cd-bd"/>
</dbReference>
<dbReference type="FunFam" id="3.40.50.620:FF:000045">
    <property type="entry name" value="Glutamate--tRNA ligase, mitochondrial"/>
    <property type="match status" value="1"/>
</dbReference>
<evidence type="ECO:0000256" key="9">
    <source>
        <dbReference type="ARBA" id="ARBA00030865"/>
    </source>
</evidence>
<dbReference type="InterPro" id="IPR020751">
    <property type="entry name" value="aa-tRNA-synth_I_codon-bd_sub2"/>
</dbReference>
<keyword evidence="8 12" id="KW-0030">Aminoacyl-tRNA synthetase</keyword>
<keyword evidence="4 12" id="KW-0436">Ligase</keyword>
<proteinExistence type="inferred from homology"/>
<dbReference type="Pfam" id="PF00749">
    <property type="entry name" value="tRNA-synt_1c"/>
    <property type="match status" value="1"/>
</dbReference>
<evidence type="ECO:0000313" key="12">
    <source>
        <dbReference type="EMBL" id="VAW05102.1"/>
    </source>
</evidence>
<dbReference type="GO" id="GO:0006424">
    <property type="term" value="P:glutamyl-tRNA aminoacylation"/>
    <property type="evidence" value="ECO:0007669"/>
    <property type="project" value="InterPro"/>
</dbReference>
<evidence type="ECO:0000256" key="6">
    <source>
        <dbReference type="ARBA" id="ARBA00022840"/>
    </source>
</evidence>
<accession>A0A3B0SS54</accession>
<dbReference type="PANTHER" id="PTHR43311:SF2">
    <property type="entry name" value="GLUTAMATE--TRNA LIGASE, MITOCHONDRIAL-RELATED"/>
    <property type="match status" value="1"/>
</dbReference>
<protein>
    <recommendedName>
        <fullName evidence="3">glutamate--tRNA ligase</fullName>
        <ecNumber evidence="3">6.1.1.17</ecNumber>
    </recommendedName>
    <alternativeName>
        <fullName evidence="9">Glutamyl-tRNA synthetase</fullName>
    </alternativeName>
</protein>
<dbReference type="GO" id="GO:0008270">
    <property type="term" value="F:zinc ion binding"/>
    <property type="evidence" value="ECO:0007669"/>
    <property type="project" value="InterPro"/>
</dbReference>
<evidence type="ECO:0000259" key="10">
    <source>
        <dbReference type="Pfam" id="PF00749"/>
    </source>
</evidence>
<dbReference type="InterPro" id="IPR033910">
    <property type="entry name" value="GluRS_core"/>
</dbReference>
<dbReference type="InterPro" id="IPR004527">
    <property type="entry name" value="Glu-tRNA-ligase_bac/mito"/>
</dbReference>
<dbReference type="HAMAP" id="MF_00022">
    <property type="entry name" value="Glu_tRNA_synth_type1"/>
    <property type="match status" value="1"/>
</dbReference>
<evidence type="ECO:0000256" key="1">
    <source>
        <dbReference type="ARBA" id="ARBA00004173"/>
    </source>
</evidence>
<gene>
    <name evidence="12" type="ORF">MNBD_ACTINO01-1385</name>
</gene>